<dbReference type="STRING" id="1802579.A2310_07945"/>
<protein>
    <recommendedName>
        <fullName evidence="1">Calcineurin-like phosphoesterase domain-containing protein</fullName>
    </recommendedName>
</protein>
<dbReference type="InterPro" id="IPR029052">
    <property type="entry name" value="Metallo-depent_PP-like"/>
</dbReference>
<dbReference type="PANTHER" id="PTHR43143">
    <property type="entry name" value="METALLOPHOSPHOESTERASE, CALCINEURIN SUPERFAMILY"/>
    <property type="match status" value="1"/>
</dbReference>
<name>A0A1F4SQE2_UNCSA</name>
<evidence type="ECO:0000313" key="3">
    <source>
        <dbReference type="Proteomes" id="UP000178417"/>
    </source>
</evidence>
<dbReference type="InterPro" id="IPR004843">
    <property type="entry name" value="Calcineurin-like_PHP"/>
</dbReference>
<sequence length="125" mass="14582">MKGNFTENQYKWMIKNLKENKKDHTFVFFHKPTFDVTNFFPDFIMDNRQMGALMMEDFKKYKIDYVFSGHLHAYGRAARDGVVYITSGGAGSPLHLPFFAGGFFHYMKITVDNGKITDEVIKIYD</sequence>
<feature type="domain" description="Calcineurin-like phosphoesterase" evidence="1">
    <location>
        <begin position="8"/>
        <end position="74"/>
    </location>
</feature>
<dbReference type="PANTHER" id="PTHR43143:SF1">
    <property type="entry name" value="SERINE_THREONINE-PROTEIN PHOSPHATASE CPPED1"/>
    <property type="match status" value="1"/>
</dbReference>
<dbReference type="GO" id="GO:0016787">
    <property type="term" value="F:hydrolase activity"/>
    <property type="evidence" value="ECO:0007669"/>
    <property type="project" value="InterPro"/>
</dbReference>
<dbReference type="EMBL" id="MEUB01000027">
    <property type="protein sequence ID" value="OGC22672.1"/>
    <property type="molecule type" value="Genomic_DNA"/>
</dbReference>
<dbReference type="Gene3D" id="3.60.21.10">
    <property type="match status" value="1"/>
</dbReference>
<dbReference type="Pfam" id="PF00149">
    <property type="entry name" value="Metallophos"/>
    <property type="match status" value="1"/>
</dbReference>
<organism evidence="2 3">
    <name type="scientific">candidate division WOR-1 bacterium RIFOXYB2_FULL_37_13</name>
    <dbReference type="NCBI Taxonomy" id="1802579"/>
    <lineage>
        <taxon>Bacteria</taxon>
        <taxon>Bacillati</taxon>
        <taxon>Saganbacteria</taxon>
    </lineage>
</organism>
<accession>A0A1F4SQE2</accession>
<proteinExistence type="predicted"/>
<comment type="caution">
    <text evidence="2">The sequence shown here is derived from an EMBL/GenBank/DDBJ whole genome shotgun (WGS) entry which is preliminary data.</text>
</comment>
<gene>
    <name evidence="2" type="ORF">A2310_07945</name>
</gene>
<dbReference type="SUPFAM" id="SSF56300">
    <property type="entry name" value="Metallo-dependent phosphatases"/>
    <property type="match status" value="1"/>
</dbReference>
<dbReference type="InterPro" id="IPR051918">
    <property type="entry name" value="STPP_CPPED1"/>
</dbReference>
<evidence type="ECO:0000259" key="1">
    <source>
        <dbReference type="Pfam" id="PF00149"/>
    </source>
</evidence>
<dbReference type="AlphaFoldDB" id="A0A1F4SQE2"/>
<reference evidence="2 3" key="1">
    <citation type="journal article" date="2016" name="Nat. Commun.">
        <title>Thousands of microbial genomes shed light on interconnected biogeochemical processes in an aquifer system.</title>
        <authorList>
            <person name="Anantharaman K."/>
            <person name="Brown C.T."/>
            <person name="Hug L.A."/>
            <person name="Sharon I."/>
            <person name="Castelle C.J."/>
            <person name="Probst A.J."/>
            <person name="Thomas B.C."/>
            <person name="Singh A."/>
            <person name="Wilkins M.J."/>
            <person name="Karaoz U."/>
            <person name="Brodie E.L."/>
            <person name="Williams K.H."/>
            <person name="Hubbard S.S."/>
            <person name="Banfield J.F."/>
        </authorList>
    </citation>
    <scope>NUCLEOTIDE SEQUENCE [LARGE SCALE GENOMIC DNA]</scope>
</reference>
<dbReference type="Proteomes" id="UP000178417">
    <property type="component" value="Unassembled WGS sequence"/>
</dbReference>
<evidence type="ECO:0000313" key="2">
    <source>
        <dbReference type="EMBL" id="OGC22672.1"/>
    </source>
</evidence>